<dbReference type="PANTHER" id="PTHR33452">
    <property type="entry name" value="OXIDOREDUCTASE CATD-RELATED"/>
    <property type="match status" value="1"/>
</dbReference>
<evidence type="ECO:0000256" key="5">
    <source>
        <dbReference type="ARBA" id="ARBA00022989"/>
    </source>
</evidence>
<keyword evidence="3" id="KW-1003">Cell membrane</keyword>
<gene>
    <name evidence="8" type="ORF">CEY11_11335</name>
</gene>
<dbReference type="Proteomes" id="UP000214603">
    <property type="component" value="Unassembled WGS sequence"/>
</dbReference>
<evidence type="ECO:0000256" key="7">
    <source>
        <dbReference type="SAM" id="Phobius"/>
    </source>
</evidence>
<evidence type="ECO:0000256" key="4">
    <source>
        <dbReference type="ARBA" id="ARBA00022692"/>
    </source>
</evidence>
<evidence type="ECO:0000256" key="1">
    <source>
        <dbReference type="ARBA" id="ARBA00004651"/>
    </source>
</evidence>
<name>A0A225MG69_9BURK</name>
<accession>A0A225MG69</accession>
<dbReference type="EMBL" id="NJIH01000006">
    <property type="protein sequence ID" value="OWT60244.1"/>
    <property type="molecule type" value="Genomic_DNA"/>
</dbReference>
<keyword evidence="5 7" id="KW-1133">Transmembrane helix</keyword>
<keyword evidence="4 7" id="KW-0812">Transmembrane</keyword>
<reference evidence="9" key="1">
    <citation type="submission" date="2017-06" db="EMBL/GenBank/DDBJ databases">
        <title>Herbaspirillum phytohormonus sp. nov., isolated from the root nodule of Robinia pseudoacacia in lead-zinc mine.</title>
        <authorList>
            <person name="Fan M."/>
            <person name="Lin Y."/>
        </authorList>
    </citation>
    <scope>NUCLEOTIDE SEQUENCE [LARGE SCALE GENOMIC DNA]</scope>
    <source>
        <strain evidence="9">SC-089</strain>
    </source>
</reference>
<evidence type="ECO:0000256" key="2">
    <source>
        <dbReference type="ARBA" id="ARBA00006679"/>
    </source>
</evidence>
<keyword evidence="9" id="KW-1185">Reference proteome</keyword>
<evidence type="ECO:0000256" key="6">
    <source>
        <dbReference type="ARBA" id="ARBA00023136"/>
    </source>
</evidence>
<feature type="transmembrane region" description="Helical" evidence="7">
    <location>
        <begin position="109"/>
        <end position="128"/>
    </location>
</feature>
<feature type="transmembrane region" description="Helical" evidence="7">
    <location>
        <begin position="76"/>
        <end position="97"/>
    </location>
</feature>
<dbReference type="InterPro" id="IPR032808">
    <property type="entry name" value="DoxX"/>
</dbReference>
<organism evidence="8 9">
    <name type="scientific">Candidimonas nitroreducens</name>
    <dbReference type="NCBI Taxonomy" id="683354"/>
    <lineage>
        <taxon>Bacteria</taxon>
        <taxon>Pseudomonadati</taxon>
        <taxon>Pseudomonadota</taxon>
        <taxon>Betaproteobacteria</taxon>
        <taxon>Burkholderiales</taxon>
        <taxon>Alcaligenaceae</taxon>
        <taxon>Candidimonas</taxon>
    </lineage>
</organism>
<evidence type="ECO:0000313" key="8">
    <source>
        <dbReference type="EMBL" id="OWT60244.1"/>
    </source>
</evidence>
<dbReference type="InterPro" id="IPR051907">
    <property type="entry name" value="DoxX-like_oxidoreductase"/>
</dbReference>
<feature type="transmembrane region" description="Helical" evidence="7">
    <location>
        <begin position="49"/>
        <end position="69"/>
    </location>
</feature>
<dbReference type="OrthoDB" id="280866at2"/>
<dbReference type="AlphaFoldDB" id="A0A225MG69"/>
<evidence type="ECO:0000256" key="3">
    <source>
        <dbReference type="ARBA" id="ARBA00022475"/>
    </source>
</evidence>
<dbReference type="PANTHER" id="PTHR33452:SF1">
    <property type="entry name" value="INNER MEMBRANE PROTEIN YPHA-RELATED"/>
    <property type="match status" value="1"/>
</dbReference>
<keyword evidence="6 7" id="KW-0472">Membrane</keyword>
<dbReference type="Pfam" id="PF07681">
    <property type="entry name" value="DoxX"/>
    <property type="match status" value="1"/>
</dbReference>
<comment type="subcellular location">
    <subcellularLocation>
        <location evidence="1">Cell membrane</location>
        <topology evidence="1">Multi-pass membrane protein</topology>
    </subcellularLocation>
</comment>
<proteinExistence type="inferred from homology"/>
<comment type="caution">
    <text evidence="8">The sequence shown here is derived from an EMBL/GenBank/DDBJ whole genome shotgun (WGS) entry which is preliminary data.</text>
</comment>
<feature type="transmembrane region" description="Helical" evidence="7">
    <location>
        <begin position="12"/>
        <end position="37"/>
    </location>
</feature>
<protein>
    <submittedName>
        <fullName evidence="8">GntR family transcriptional regulator</fullName>
    </submittedName>
</protein>
<dbReference type="GO" id="GO:0005886">
    <property type="term" value="C:plasma membrane"/>
    <property type="evidence" value="ECO:0007669"/>
    <property type="project" value="UniProtKB-SubCell"/>
</dbReference>
<evidence type="ECO:0000313" key="9">
    <source>
        <dbReference type="Proteomes" id="UP000214603"/>
    </source>
</evidence>
<dbReference type="RefSeq" id="WP_088603501.1">
    <property type="nucleotide sequence ID" value="NZ_NJIH01000006.1"/>
</dbReference>
<sequence>MSASSQDDLGKLVLRLTVGILLLFHGISKIVHGVGGISGMVAAHGLPHFFGWAVYLGEVLAPILMILGVYARLGGLLAVINMLVALSLVHSAQLWHLAGNGGMQLETQYFYLFCGLAVALLGAGRYSIGGSGGKWN</sequence>
<comment type="similarity">
    <text evidence="2">Belongs to the DoxX family.</text>
</comment>